<reference evidence="3" key="2">
    <citation type="submission" date="2025-09" db="UniProtKB">
        <authorList>
            <consortium name="Ensembl"/>
        </authorList>
    </citation>
    <scope>IDENTIFICATION</scope>
</reference>
<keyword evidence="1" id="KW-0469">Meiosis</keyword>
<accession>A0A8C8ELR2</accession>
<dbReference type="InterPro" id="IPR011990">
    <property type="entry name" value="TPR-like_helical_dom_sf"/>
</dbReference>
<dbReference type="GO" id="GO:0051321">
    <property type="term" value="P:meiotic cell cycle"/>
    <property type="evidence" value="ECO:0007669"/>
    <property type="project" value="UniProtKB-KW"/>
</dbReference>
<dbReference type="Proteomes" id="UP000694402">
    <property type="component" value="Unassembled WGS sequence"/>
</dbReference>
<dbReference type="AlphaFoldDB" id="A0A8C8ELR2"/>
<dbReference type="InterPro" id="IPR013940">
    <property type="entry name" value="Spo22/ZIP4/TEX11"/>
</dbReference>
<evidence type="ECO:0000256" key="2">
    <source>
        <dbReference type="ARBA" id="ARBA00031845"/>
    </source>
</evidence>
<dbReference type="GeneTree" id="ENSGT00390000006492"/>
<dbReference type="Pfam" id="PF08631">
    <property type="entry name" value="SPO22"/>
    <property type="match status" value="1"/>
</dbReference>
<organism evidence="3 4">
    <name type="scientific">Oncorhynchus tshawytscha</name>
    <name type="common">Chinook salmon</name>
    <name type="synonym">Salmo tshawytscha</name>
    <dbReference type="NCBI Taxonomy" id="74940"/>
    <lineage>
        <taxon>Eukaryota</taxon>
        <taxon>Metazoa</taxon>
        <taxon>Chordata</taxon>
        <taxon>Craniata</taxon>
        <taxon>Vertebrata</taxon>
        <taxon>Euteleostomi</taxon>
        <taxon>Actinopterygii</taxon>
        <taxon>Neopterygii</taxon>
        <taxon>Teleostei</taxon>
        <taxon>Protacanthopterygii</taxon>
        <taxon>Salmoniformes</taxon>
        <taxon>Salmonidae</taxon>
        <taxon>Salmoninae</taxon>
        <taxon>Oncorhynchus</taxon>
    </lineage>
</organism>
<dbReference type="PANTHER" id="PTHR38487:SF1">
    <property type="entry name" value="PROTEIN ZIP4 HOMOLOG"/>
    <property type="match status" value="1"/>
</dbReference>
<dbReference type="Gene3D" id="1.25.40.10">
    <property type="entry name" value="Tetratricopeptide repeat domain"/>
    <property type="match status" value="1"/>
</dbReference>
<keyword evidence="4" id="KW-1185">Reference proteome</keyword>
<dbReference type="PANTHER" id="PTHR38487">
    <property type="entry name" value="TESTIS EXPRESSED 11"/>
    <property type="match status" value="1"/>
</dbReference>
<name>A0A8C8ELR2_ONCTS</name>
<evidence type="ECO:0000256" key="1">
    <source>
        <dbReference type="ARBA" id="ARBA00023254"/>
    </source>
</evidence>
<dbReference type="SUPFAM" id="SSF48452">
    <property type="entry name" value="TPR-like"/>
    <property type="match status" value="1"/>
</dbReference>
<evidence type="ECO:0000313" key="4">
    <source>
        <dbReference type="Proteomes" id="UP000694402"/>
    </source>
</evidence>
<proteinExistence type="predicted"/>
<dbReference type="Ensembl" id="ENSOTST00005013702.2">
    <property type="protein sequence ID" value="ENSOTSP00005012496.2"/>
    <property type="gene ID" value="ENSOTSG00005006448.2"/>
</dbReference>
<gene>
    <name evidence="3" type="primary">TEX11</name>
</gene>
<sequence>MDMFVSNVKCLTERLLQKQLANTDEVIEKLFCEEFPRVTPLDPQLEESAIQLWNWAVTKRVGTAINEHQKAKVRHVACRLLYSCEPENPAEGAVRKQILMASKTGRTWLDCKKPQLADNFLSLAVKSLETLYSRLTSRDHGGADINTSKGDVEKDLLRVLSYQAESALAQENHQEAVACMQRCKDMLLRLPKEAKVLRLLATVYLKWDCQQVQEKALNAVNLANKESVHPSGLYLKIRILLRCGAQDDHVRAGVTELLESEVPLEVCLSTVKLLMSEDRETLAFDYLKRVCQHFESSPELGSALVLHIELLLQRGKELLGKQKIEDIITGHYTGKQLSPQTLTCLHLLLWDKASKNFETKNFSEALQWYNYSLSFYKAGQMEPNLAKLQRNRASCLLQLQQLDKAKEAIKEAERCDPNSIFTQFSVYKIAVLENNVEKAAEAVKAIAALAQGPLTSEDRLLVAENAASNLLSLAAQIALENEQQDTAMKALESLCEHSKDEAQVLTALRCLVRLVLSTIEKASGEMGHANLDILLSYLKMALQKVSQLSPGPSMAVEQRTEDANWFRKIAWNSALQCESSPDRMRDFFLFSYQLSQFCPPDRAVLMGQKTCLLMAAAASLELCRKSPHSDQTEQLTQALEHIQICWEVWKTLKASGDNSKDPTNILLLLYEFEARAKLNDPKVETVLESVLELDNVEIKVLETMAALAMEPPAHFPLLCKKALRIALSLHRKQPQADLARCSQCVHSLIQLSLPSGVSDVEARVLEEVWGYYEEALSIITTAPEDFPEMEILWLLTRAWNTGILLYSLAQYPEAERWCGLGMSFLRHLGSLQESYQTQMSGLYSEVLDRLDKAKKNLIMEE</sequence>
<reference evidence="3" key="1">
    <citation type="submission" date="2025-08" db="UniProtKB">
        <authorList>
            <consortium name="Ensembl"/>
        </authorList>
    </citation>
    <scope>IDENTIFICATION</scope>
</reference>
<protein>
    <recommendedName>
        <fullName evidence="2">Protein ZIP4 homolog</fullName>
    </recommendedName>
</protein>
<evidence type="ECO:0000313" key="3">
    <source>
        <dbReference type="Ensembl" id="ENSOTSP00005012496.2"/>
    </source>
</evidence>